<dbReference type="PANTHER" id="PTHR11203">
    <property type="entry name" value="CLEAVAGE AND POLYADENYLATION SPECIFICITY FACTOR FAMILY MEMBER"/>
    <property type="match status" value="1"/>
</dbReference>
<name>A0A1G1X1I4_9BACT</name>
<dbReference type="GO" id="GO:0004521">
    <property type="term" value="F:RNA endonuclease activity"/>
    <property type="evidence" value="ECO:0007669"/>
    <property type="project" value="TreeGrafter"/>
</dbReference>
<evidence type="ECO:0000256" key="1">
    <source>
        <dbReference type="ARBA" id="ARBA00022801"/>
    </source>
</evidence>
<dbReference type="InterPro" id="IPR036866">
    <property type="entry name" value="RibonucZ/Hydroxyglut_hydro"/>
</dbReference>
<dbReference type="GO" id="GO:0016787">
    <property type="term" value="F:hydrolase activity"/>
    <property type="evidence" value="ECO:0007669"/>
    <property type="project" value="UniProtKB-KW"/>
</dbReference>
<evidence type="ECO:0000313" key="5">
    <source>
        <dbReference type="Proteomes" id="UP000177528"/>
    </source>
</evidence>
<dbReference type="AlphaFoldDB" id="A0A1G1X1I4"/>
<sequence length="468" mass="51526">MGSITFFGGAGSVTGSKHLVEVAGKRILLDCGTFQGLPDVRSRNRTFPFPPDSIDAVIVSHAHMDHIGMLPLLVKRGYAGKIFSTEATRDVASRMLQDAAGIEVQDAMYRKKHHLGAPDEREPLFTIRDISPTINRFVPLPYTRDDGAWQEILPGVSSKFYDAGHILGSAITVIRYEENSEVRHIAYTGDMGPKGVPLLHDPEIPVEEIHTLLMESTYGNRNHQGLEEAKERLAKTITQVCERGGVMVVPTFSLGRTQMLVYIIHQLVDAGRIPTFPIFVDSPLASDITDVYEKYAETYDKETVIDFAKNGDMPLAFRNLSYVRASEDSRALNDMRGPFMVISASGMMTAGRVVHHLRHRISDPRNAIFVTGYQAAGTVGRRILDGADTIELHGDKFPVRAEVVLFNEFSAHADQRELVAYASAITGLKTVALVHGEMEESEALEGALITDSASLKVVRPEEGDIIAI</sequence>
<dbReference type="Pfam" id="PF10996">
    <property type="entry name" value="Beta-Casp"/>
    <property type="match status" value="1"/>
</dbReference>
<dbReference type="InterPro" id="IPR001279">
    <property type="entry name" value="Metallo-B-lactamas"/>
</dbReference>
<dbReference type="Proteomes" id="UP000177528">
    <property type="component" value="Unassembled WGS sequence"/>
</dbReference>
<gene>
    <name evidence="4" type="ORF">A3D99_03990</name>
</gene>
<dbReference type="Gene3D" id="3.60.15.10">
    <property type="entry name" value="Ribonuclease Z/Hydroxyacylglutathione hydrolase-like"/>
    <property type="match status" value="1"/>
</dbReference>
<evidence type="ECO:0008006" key="6">
    <source>
        <dbReference type="Google" id="ProtNLM"/>
    </source>
</evidence>
<dbReference type="Pfam" id="PF07521">
    <property type="entry name" value="RMMBL"/>
    <property type="match status" value="1"/>
</dbReference>
<protein>
    <recommendedName>
        <fullName evidence="6">MBL fold metallo-hydrolase</fullName>
    </recommendedName>
</protein>
<proteinExistence type="predicted"/>
<dbReference type="SMART" id="SM00849">
    <property type="entry name" value="Lactamase_B"/>
    <property type="match status" value="1"/>
</dbReference>
<dbReference type="InterPro" id="IPR050698">
    <property type="entry name" value="MBL"/>
</dbReference>
<dbReference type="InterPro" id="IPR011108">
    <property type="entry name" value="RMMBL"/>
</dbReference>
<accession>A0A1G1X1I4</accession>
<comment type="caution">
    <text evidence="4">The sequence shown here is derived from an EMBL/GenBank/DDBJ whole genome shotgun (WGS) entry which is preliminary data.</text>
</comment>
<evidence type="ECO:0000313" key="4">
    <source>
        <dbReference type="EMBL" id="OGY33869.1"/>
    </source>
</evidence>
<dbReference type="Gene3D" id="3.40.50.10890">
    <property type="match status" value="1"/>
</dbReference>
<evidence type="ECO:0000259" key="3">
    <source>
        <dbReference type="SMART" id="SM01027"/>
    </source>
</evidence>
<reference evidence="4 5" key="1">
    <citation type="journal article" date="2016" name="Nat. Commun.">
        <title>Thousands of microbial genomes shed light on interconnected biogeochemical processes in an aquifer system.</title>
        <authorList>
            <person name="Anantharaman K."/>
            <person name="Brown C.T."/>
            <person name="Hug L.A."/>
            <person name="Sharon I."/>
            <person name="Castelle C.J."/>
            <person name="Probst A.J."/>
            <person name="Thomas B.C."/>
            <person name="Singh A."/>
            <person name="Wilkins M.J."/>
            <person name="Karaoz U."/>
            <person name="Brodie E.L."/>
            <person name="Williams K.H."/>
            <person name="Hubbard S.S."/>
            <person name="Banfield J.F."/>
        </authorList>
    </citation>
    <scope>NUCLEOTIDE SEQUENCE [LARGE SCALE GENOMIC DNA]</scope>
</reference>
<feature type="domain" description="Metallo-beta-lactamase" evidence="2">
    <location>
        <begin position="14"/>
        <end position="243"/>
    </location>
</feature>
<dbReference type="SUPFAM" id="SSF56281">
    <property type="entry name" value="Metallo-hydrolase/oxidoreductase"/>
    <property type="match status" value="1"/>
</dbReference>
<organism evidence="4 5">
    <name type="scientific">Candidatus Andersenbacteria bacterium RIFCSPHIGHO2_12_FULL_45_11</name>
    <dbReference type="NCBI Taxonomy" id="1797281"/>
    <lineage>
        <taxon>Bacteria</taxon>
        <taxon>Candidatus Anderseniibacteriota</taxon>
    </lineage>
</organism>
<dbReference type="SMART" id="SM01027">
    <property type="entry name" value="Beta-Casp"/>
    <property type="match status" value="1"/>
</dbReference>
<dbReference type="PANTHER" id="PTHR11203:SF37">
    <property type="entry name" value="INTEGRATOR COMPLEX SUBUNIT 11"/>
    <property type="match status" value="1"/>
</dbReference>
<dbReference type="InterPro" id="IPR022712">
    <property type="entry name" value="Beta_Casp"/>
</dbReference>
<dbReference type="EMBL" id="MHHR01000026">
    <property type="protein sequence ID" value="OGY33869.1"/>
    <property type="molecule type" value="Genomic_DNA"/>
</dbReference>
<dbReference type="CDD" id="cd16295">
    <property type="entry name" value="TTHA0252-CPSF-like_MBL-fold"/>
    <property type="match status" value="1"/>
</dbReference>
<feature type="domain" description="Beta-Casp" evidence="3">
    <location>
        <begin position="257"/>
        <end position="383"/>
    </location>
</feature>
<keyword evidence="1" id="KW-0378">Hydrolase</keyword>
<dbReference type="Pfam" id="PF00753">
    <property type="entry name" value="Lactamase_B"/>
    <property type="match status" value="1"/>
</dbReference>
<evidence type="ECO:0000259" key="2">
    <source>
        <dbReference type="SMART" id="SM00849"/>
    </source>
</evidence>